<dbReference type="Proteomes" id="UP000593575">
    <property type="component" value="Unassembled WGS sequence"/>
</dbReference>
<name>A0A7J9KF58_9ROSI</name>
<evidence type="ECO:0000313" key="2">
    <source>
        <dbReference type="Proteomes" id="UP000593575"/>
    </source>
</evidence>
<evidence type="ECO:0000313" key="1">
    <source>
        <dbReference type="EMBL" id="MBA0845094.1"/>
    </source>
</evidence>
<dbReference type="EMBL" id="JABFAE010412781">
    <property type="protein sequence ID" value="MBA0845094.1"/>
    <property type="molecule type" value="Genomic_DNA"/>
</dbReference>
<accession>A0A7J9KF58</accession>
<reference evidence="1 2" key="1">
    <citation type="journal article" date="2019" name="Genome Biol. Evol.">
        <title>Insights into the evolution of the New World diploid cottons (Gossypium, subgenus Houzingenia) based on genome sequencing.</title>
        <authorList>
            <person name="Grover C.E."/>
            <person name="Arick M.A. 2nd"/>
            <person name="Thrash A."/>
            <person name="Conover J.L."/>
            <person name="Sanders W.S."/>
            <person name="Peterson D.G."/>
            <person name="Frelichowski J.E."/>
            <person name="Scheffler J.A."/>
            <person name="Scheffler B.E."/>
            <person name="Wendel J.F."/>
        </authorList>
    </citation>
    <scope>NUCLEOTIDE SEQUENCE [LARGE SCALE GENOMIC DNA]</scope>
    <source>
        <strain evidence="1">6</strain>
        <tissue evidence="1">Leaf</tissue>
    </source>
</reference>
<proteinExistence type="predicted"/>
<keyword evidence="2" id="KW-1185">Reference proteome</keyword>
<protein>
    <submittedName>
        <fullName evidence="1">Uncharacterized protein</fullName>
    </submittedName>
</protein>
<sequence>MWKWTKDSLLLSKSGPQIIPASKQELELAYLMNGVLLEEQDLLLDKKFLHLFPLEKALKYKLHGCQLHKLLAAYLPWEPQRFFHSILLWFLLRNLN</sequence>
<gene>
    <name evidence="1" type="ORF">Goarm_005755</name>
</gene>
<comment type="caution">
    <text evidence="1">The sequence shown here is derived from an EMBL/GenBank/DDBJ whole genome shotgun (WGS) entry which is preliminary data.</text>
</comment>
<dbReference type="AlphaFoldDB" id="A0A7J9KF58"/>
<organism evidence="1 2">
    <name type="scientific">Gossypium armourianum</name>
    <dbReference type="NCBI Taxonomy" id="34283"/>
    <lineage>
        <taxon>Eukaryota</taxon>
        <taxon>Viridiplantae</taxon>
        <taxon>Streptophyta</taxon>
        <taxon>Embryophyta</taxon>
        <taxon>Tracheophyta</taxon>
        <taxon>Spermatophyta</taxon>
        <taxon>Magnoliopsida</taxon>
        <taxon>eudicotyledons</taxon>
        <taxon>Gunneridae</taxon>
        <taxon>Pentapetalae</taxon>
        <taxon>rosids</taxon>
        <taxon>malvids</taxon>
        <taxon>Malvales</taxon>
        <taxon>Malvaceae</taxon>
        <taxon>Malvoideae</taxon>
        <taxon>Gossypium</taxon>
    </lineage>
</organism>